<keyword evidence="2" id="KW-0732">Signal</keyword>
<dbReference type="PANTHER" id="PTHR30036:SF1">
    <property type="entry name" value="D-XYLOSE-BINDING PERIPLASMIC PROTEIN"/>
    <property type="match status" value="1"/>
</dbReference>
<proteinExistence type="predicted"/>
<protein>
    <submittedName>
        <fullName evidence="4">Sugar ABC transporter substrate-binding protein</fullName>
    </submittedName>
</protein>
<dbReference type="InterPro" id="IPR025997">
    <property type="entry name" value="SBP_2_dom"/>
</dbReference>
<dbReference type="AlphaFoldDB" id="A0A5A5TJR4"/>
<dbReference type="SUPFAM" id="SSF53822">
    <property type="entry name" value="Periplasmic binding protein-like I"/>
    <property type="match status" value="1"/>
</dbReference>
<dbReference type="Gene3D" id="3.40.50.2300">
    <property type="match status" value="2"/>
</dbReference>
<feature type="domain" description="Periplasmic binding protein" evidence="3">
    <location>
        <begin position="34"/>
        <end position="270"/>
    </location>
</feature>
<keyword evidence="5" id="KW-1185">Reference proteome</keyword>
<evidence type="ECO:0000256" key="1">
    <source>
        <dbReference type="ARBA" id="ARBA00004196"/>
    </source>
</evidence>
<gene>
    <name evidence="4" type="ORF">KDI_50420</name>
</gene>
<reference evidence="4 5" key="1">
    <citation type="submission" date="2019-01" db="EMBL/GenBank/DDBJ databases">
        <title>Draft genome sequence of Dictyobacter sp. Uno17.</title>
        <authorList>
            <person name="Wang C.M."/>
            <person name="Zheng Y."/>
            <person name="Sakai Y."/>
            <person name="Abe K."/>
            <person name="Yokota A."/>
            <person name="Yabe S."/>
        </authorList>
    </citation>
    <scope>NUCLEOTIDE SEQUENCE [LARGE SCALE GENOMIC DNA]</scope>
    <source>
        <strain evidence="4 5">Uno17</strain>
    </source>
</reference>
<dbReference type="GO" id="GO:0030246">
    <property type="term" value="F:carbohydrate binding"/>
    <property type="evidence" value="ECO:0007669"/>
    <property type="project" value="TreeGrafter"/>
</dbReference>
<dbReference type="GO" id="GO:0030288">
    <property type="term" value="C:outer membrane-bounded periplasmic space"/>
    <property type="evidence" value="ECO:0007669"/>
    <property type="project" value="TreeGrafter"/>
</dbReference>
<dbReference type="Pfam" id="PF13407">
    <property type="entry name" value="Peripla_BP_4"/>
    <property type="match status" value="1"/>
</dbReference>
<evidence type="ECO:0000313" key="4">
    <source>
        <dbReference type="EMBL" id="GCF11478.1"/>
    </source>
</evidence>
<dbReference type="Proteomes" id="UP000322530">
    <property type="component" value="Unassembled WGS sequence"/>
</dbReference>
<dbReference type="RefSeq" id="WP_172632438.1">
    <property type="nucleotide sequence ID" value="NZ_BIXY01000115.1"/>
</dbReference>
<dbReference type="InterPro" id="IPR028082">
    <property type="entry name" value="Peripla_BP_I"/>
</dbReference>
<sequence>MKVGILLPDTTSSNRWEAYDHPLLVNAIQNALPGVHIDYSNAQASGSRQQQAADQDLANGDCILVLAPHDSVTAASIVEDAKAQHVPVIAYDRLVQSKDLNYYVSFDGEKVGELQAQYIKDHYQRYVPVNGSHNVIVVNGSQTDSNGLLFSIGMHAILDPLFASKQLIKTDEQFTPDWSSNSAQVEAEAMFSNVQDNVQIAYVANDSMAASVIAVAKAAKMEGKVLITGQDASVVGINNILNNSQSMTIYKPFKKEALSTAQLVKALHDGSDITTLTHNRTANTYDNGVIPSILDDPIVVDFNNVASTVIKDGYVTPKEVCFSPNVILPGTAGVC</sequence>
<accession>A0A5A5TJR4</accession>
<evidence type="ECO:0000259" key="3">
    <source>
        <dbReference type="Pfam" id="PF13407"/>
    </source>
</evidence>
<name>A0A5A5TJR4_9CHLR</name>
<evidence type="ECO:0000256" key="2">
    <source>
        <dbReference type="ARBA" id="ARBA00022729"/>
    </source>
</evidence>
<dbReference type="PANTHER" id="PTHR30036">
    <property type="entry name" value="D-XYLOSE-BINDING PERIPLASMIC PROTEIN"/>
    <property type="match status" value="1"/>
</dbReference>
<comment type="caution">
    <text evidence="4">The sequence shown here is derived from an EMBL/GenBank/DDBJ whole genome shotgun (WGS) entry which is preliminary data.</text>
</comment>
<comment type="subcellular location">
    <subcellularLocation>
        <location evidence="1">Cell envelope</location>
    </subcellularLocation>
</comment>
<dbReference type="InterPro" id="IPR050555">
    <property type="entry name" value="Bact_Solute-Bind_Prot2"/>
</dbReference>
<dbReference type="EMBL" id="BIXY01000115">
    <property type="protein sequence ID" value="GCF11478.1"/>
    <property type="molecule type" value="Genomic_DNA"/>
</dbReference>
<organism evidence="4 5">
    <name type="scientific">Dictyobacter arantiisoli</name>
    <dbReference type="NCBI Taxonomy" id="2014874"/>
    <lineage>
        <taxon>Bacteria</taxon>
        <taxon>Bacillati</taxon>
        <taxon>Chloroflexota</taxon>
        <taxon>Ktedonobacteria</taxon>
        <taxon>Ktedonobacterales</taxon>
        <taxon>Dictyobacteraceae</taxon>
        <taxon>Dictyobacter</taxon>
    </lineage>
</organism>
<evidence type="ECO:0000313" key="5">
    <source>
        <dbReference type="Proteomes" id="UP000322530"/>
    </source>
</evidence>